<evidence type="ECO:0000313" key="3">
    <source>
        <dbReference type="Proteomes" id="UP001428290"/>
    </source>
</evidence>
<accession>A0ABP9WYG6</accession>
<name>A0ABP9WYG6_9CHLR</name>
<dbReference type="EMBL" id="BAABRU010000006">
    <property type="protein sequence ID" value="GAA5528243.1"/>
    <property type="molecule type" value="Genomic_DNA"/>
</dbReference>
<reference evidence="2 3" key="1">
    <citation type="submission" date="2024-02" db="EMBL/GenBank/DDBJ databases">
        <title>Herpetosiphon gulosus NBRC 112829.</title>
        <authorList>
            <person name="Ichikawa N."/>
            <person name="Katano-Makiyama Y."/>
            <person name="Hidaka K."/>
        </authorList>
    </citation>
    <scope>NUCLEOTIDE SEQUENCE [LARGE SCALE GENOMIC DNA]</scope>
    <source>
        <strain evidence="2 3">NBRC 112829</strain>
    </source>
</reference>
<gene>
    <name evidence="2" type="ORF">Hgul01_02041</name>
</gene>
<feature type="transmembrane region" description="Helical" evidence="1">
    <location>
        <begin position="43"/>
        <end position="60"/>
    </location>
</feature>
<dbReference type="RefSeq" id="WP_345721853.1">
    <property type="nucleotide sequence ID" value="NZ_BAABRU010000006.1"/>
</dbReference>
<feature type="transmembrane region" description="Helical" evidence="1">
    <location>
        <begin position="12"/>
        <end position="31"/>
    </location>
</feature>
<feature type="transmembrane region" description="Helical" evidence="1">
    <location>
        <begin position="91"/>
        <end position="110"/>
    </location>
</feature>
<comment type="caution">
    <text evidence="2">The sequence shown here is derived from an EMBL/GenBank/DDBJ whole genome shotgun (WGS) entry which is preliminary data.</text>
</comment>
<sequence>MRLTEQLRQVGRWLSIAGGVLIALGLLFLGSEISQFGFKLNDLLGMLAISVIIPIGIYGYQTKINWRKLRQRLLKAETARDFQPLPDMKPLPIWVWGIWAVMAFASGYTFGGAFTIFFGAFLLGFGLANPTLAKQVEQLEAGRALFYGQRDLRGRPIVVRVLPEMLLARD</sequence>
<organism evidence="2 3">
    <name type="scientific">Herpetosiphon gulosus</name>
    <dbReference type="NCBI Taxonomy" id="1973496"/>
    <lineage>
        <taxon>Bacteria</taxon>
        <taxon>Bacillati</taxon>
        <taxon>Chloroflexota</taxon>
        <taxon>Chloroflexia</taxon>
        <taxon>Herpetosiphonales</taxon>
        <taxon>Herpetosiphonaceae</taxon>
        <taxon>Herpetosiphon</taxon>
    </lineage>
</organism>
<evidence type="ECO:0000256" key="1">
    <source>
        <dbReference type="SAM" id="Phobius"/>
    </source>
</evidence>
<protein>
    <recommendedName>
        <fullName evidence="4">MFS transporter</fullName>
    </recommendedName>
</protein>
<keyword evidence="1" id="KW-1133">Transmembrane helix</keyword>
<proteinExistence type="predicted"/>
<evidence type="ECO:0000313" key="2">
    <source>
        <dbReference type="EMBL" id="GAA5528243.1"/>
    </source>
</evidence>
<evidence type="ECO:0008006" key="4">
    <source>
        <dbReference type="Google" id="ProtNLM"/>
    </source>
</evidence>
<keyword evidence="1" id="KW-0472">Membrane</keyword>
<dbReference type="Proteomes" id="UP001428290">
    <property type="component" value="Unassembled WGS sequence"/>
</dbReference>
<keyword evidence="3" id="KW-1185">Reference proteome</keyword>
<keyword evidence="1" id="KW-0812">Transmembrane</keyword>